<evidence type="ECO:0000313" key="1">
    <source>
        <dbReference type="EMBL" id="KIK94708.1"/>
    </source>
</evidence>
<proteinExistence type="predicted"/>
<accession>A0A0D0DQJ0</accession>
<dbReference type="EMBL" id="KN825090">
    <property type="protein sequence ID" value="KIK94708.1"/>
    <property type="molecule type" value="Genomic_DNA"/>
</dbReference>
<dbReference type="OrthoDB" id="2663356at2759"/>
<dbReference type="AlphaFoldDB" id="A0A0D0DQJ0"/>
<dbReference type="Proteomes" id="UP000054538">
    <property type="component" value="Unassembled WGS sequence"/>
</dbReference>
<evidence type="ECO:0000313" key="2">
    <source>
        <dbReference type="Proteomes" id="UP000054538"/>
    </source>
</evidence>
<protein>
    <submittedName>
        <fullName evidence="1">Unplaced genomic scaffold scaffold_268, whole genome shotgun sequence</fullName>
    </submittedName>
</protein>
<reference evidence="1 2" key="1">
    <citation type="submission" date="2014-04" db="EMBL/GenBank/DDBJ databases">
        <authorList>
            <consortium name="DOE Joint Genome Institute"/>
            <person name="Kuo A."/>
            <person name="Kohler A."/>
            <person name="Jargeat P."/>
            <person name="Nagy L.G."/>
            <person name="Floudas D."/>
            <person name="Copeland A."/>
            <person name="Barry K.W."/>
            <person name="Cichocki N."/>
            <person name="Veneault-Fourrey C."/>
            <person name="LaButti K."/>
            <person name="Lindquist E.A."/>
            <person name="Lipzen A."/>
            <person name="Lundell T."/>
            <person name="Morin E."/>
            <person name="Murat C."/>
            <person name="Sun H."/>
            <person name="Tunlid A."/>
            <person name="Henrissat B."/>
            <person name="Grigoriev I.V."/>
            <person name="Hibbett D.S."/>
            <person name="Martin F."/>
            <person name="Nordberg H.P."/>
            <person name="Cantor M.N."/>
            <person name="Hua S.X."/>
        </authorList>
    </citation>
    <scope>NUCLEOTIDE SEQUENCE [LARGE SCALE GENOMIC DNA]</scope>
    <source>
        <strain evidence="1 2">Ve08.2h10</strain>
    </source>
</reference>
<organism evidence="1 2">
    <name type="scientific">Paxillus rubicundulus Ve08.2h10</name>
    <dbReference type="NCBI Taxonomy" id="930991"/>
    <lineage>
        <taxon>Eukaryota</taxon>
        <taxon>Fungi</taxon>
        <taxon>Dikarya</taxon>
        <taxon>Basidiomycota</taxon>
        <taxon>Agaricomycotina</taxon>
        <taxon>Agaricomycetes</taxon>
        <taxon>Agaricomycetidae</taxon>
        <taxon>Boletales</taxon>
        <taxon>Paxilineae</taxon>
        <taxon>Paxillaceae</taxon>
        <taxon>Paxillus</taxon>
    </lineage>
</organism>
<name>A0A0D0DQJ0_9AGAM</name>
<reference evidence="2" key="2">
    <citation type="submission" date="2015-01" db="EMBL/GenBank/DDBJ databases">
        <title>Evolutionary Origins and Diversification of the Mycorrhizal Mutualists.</title>
        <authorList>
            <consortium name="DOE Joint Genome Institute"/>
            <consortium name="Mycorrhizal Genomics Consortium"/>
            <person name="Kohler A."/>
            <person name="Kuo A."/>
            <person name="Nagy L.G."/>
            <person name="Floudas D."/>
            <person name="Copeland A."/>
            <person name="Barry K.W."/>
            <person name="Cichocki N."/>
            <person name="Veneault-Fourrey C."/>
            <person name="LaButti K."/>
            <person name="Lindquist E.A."/>
            <person name="Lipzen A."/>
            <person name="Lundell T."/>
            <person name="Morin E."/>
            <person name="Murat C."/>
            <person name="Riley R."/>
            <person name="Ohm R."/>
            <person name="Sun H."/>
            <person name="Tunlid A."/>
            <person name="Henrissat B."/>
            <person name="Grigoriev I.V."/>
            <person name="Hibbett D.S."/>
            <person name="Martin F."/>
        </authorList>
    </citation>
    <scope>NUCLEOTIDE SEQUENCE [LARGE SCALE GENOMIC DNA]</scope>
    <source>
        <strain evidence="2">Ve08.2h10</strain>
    </source>
</reference>
<sequence>MANRSSGKKRSNRGWWWVHFTGHPGYANKKDTSTVSGKAKVTCTAIYGQHVAREQQLNQKHISTRQRDSPRDLSAITGARMSRILNQSMSY</sequence>
<gene>
    <name evidence="1" type="ORF">PAXRUDRAFT_142332</name>
</gene>
<dbReference type="InParanoid" id="A0A0D0DQJ0"/>
<dbReference type="HOGENOM" id="CLU_190881_0_0_1"/>
<keyword evidence="2" id="KW-1185">Reference proteome</keyword>